<evidence type="ECO:0000313" key="10">
    <source>
        <dbReference type="EMBL" id="CAB3994431.1"/>
    </source>
</evidence>
<dbReference type="AlphaFoldDB" id="A0A7D9DVH3"/>
<keyword evidence="6" id="KW-0472">Membrane</keyword>
<dbReference type="Proteomes" id="UP001152795">
    <property type="component" value="Unassembled WGS sequence"/>
</dbReference>
<feature type="disulfide bond" evidence="9">
    <location>
        <begin position="302"/>
        <end position="312"/>
    </location>
</feature>
<comment type="caution">
    <text evidence="10">The sequence shown here is derived from an EMBL/GenBank/DDBJ whole genome shotgun (WGS) entry which is preliminary data.</text>
</comment>
<dbReference type="SUPFAM" id="SSF56487">
    <property type="entry name" value="SRCR-like"/>
    <property type="match status" value="4"/>
</dbReference>
<protein>
    <submittedName>
        <fullName evidence="10">Deleted in malignant brain tumors 1 -like isoform X1</fullName>
    </submittedName>
</protein>
<accession>A0A7D9DVH3</accession>
<name>A0A7D9DVH3_PARCT</name>
<dbReference type="SMART" id="SM00202">
    <property type="entry name" value="SR"/>
    <property type="match status" value="4"/>
</dbReference>
<dbReference type="EMBL" id="CACRXK020002463">
    <property type="protein sequence ID" value="CAB3994431.1"/>
    <property type="molecule type" value="Genomic_DNA"/>
</dbReference>
<keyword evidence="11" id="KW-1185">Reference proteome</keyword>
<keyword evidence="3" id="KW-0732">Signal</keyword>
<keyword evidence="7 9" id="KW-1015">Disulfide bond</keyword>
<evidence type="ECO:0000256" key="6">
    <source>
        <dbReference type="ARBA" id="ARBA00023136"/>
    </source>
</evidence>
<dbReference type="GO" id="GO:0016020">
    <property type="term" value="C:membrane"/>
    <property type="evidence" value="ECO:0007669"/>
    <property type="project" value="UniProtKB-SubCell"/>
</dbReference>
<evidence type="ECO:0000256" key="8">
    <source>
        <dbReference type="ARBA" id="ARBA00023180"/>
    </source>
</evidence>
<keyword evidence="4" id="KW-0677">Repeat</keyword>
<dbReference type="PRINTS" id="PR00258">
    <property type="entry name" value="SPERACTRCPTR"/>
</dbReference>
<dbReference type="Gene3D" id="3.10.250.10">
    <property type="entry name" value="SRCR-like domain"/>
    <property type="match status" value="4"/>
</dbReference>
<dbReference type="Pfam" id="PF00530">
    <property type="entry name" value="SRCR"/>
    <property type="match status" value="4"/>
</dbReference>
<sequence length="432" mass="47443">MSCPRSSTMNCGHSEDAGVICQPHVRLAGSSKYYEGRVEAYKDGTWGTVCDHMWDIVDADVVCRMLGFDGAYEAYKGAHFGEGVGTIHYNGLQCNGNENRILHCPKSSGTCTHANDAGVRCKFMRLAGGSHRNEGRVELFNDTWGTVCDPEFGYLDGRQVARELSRSACIIRWNSPYIFGSGSGDIKMSNLACESYSLHDSIFDCPHSEGASQCTHSNDVSMRTNPGVRIYEDNRDGRGAVGVFREKMWSYVCANDWDIRDAHVVCREMKLTGGAVEATKIPRESLTTSSSSSLPIRGGYQCEGYESNIEDCERSSVPTTCPHYAGIVCQTLRLADGSSPHNGLLQVYKSGYFGGICADSWDTRDAHVACIQLGFAAGVLTTNRVTAGQARSSGLNWITKVWCGGLEKNIFDCPFEWDSCSRSEEVWVECRP</sequence>
<gene>
    <name evidence="10" type="ORF">PACLA_8A077490</name>
</gene>
<feature type="disulfide bond" evidence="9">
    <location>
        <begin position="403"/>
        <end position="413"/>
    </location>
</feature>
<comment type="subcellular location">
    <subcellularLocation>
        <location evidence="1">Membrane</location>
        <topology evidence="1">Single-pass membrane protein</topology>
    </subcellularLocation>
</comment>
<dbReference type="InterPro" id="IPR036772">
    <property type="entry name" value="SRCR-like_dom_sf"/>
</dbReference>
<feature type="disulfide bond" evidence="9">
    <location>
        <begin position="94"/>
        <end position="104"/>
    </location>
</feature>
<proteinExistence type="predicted"/>
<dbReference type="FunFam" id="3.10.250.10:FF:000001">
    <property type="entry name" value="Lysyl oxidase 4 isoform X1"/>
    <property type="match status" value="1"/>
</dbReference>
<evidence type="ECO:0000256" key="3">
    <source>
        <dbReference type="ARBA" id="ARBA00022729"/>
    </source>
</evidence>
<evidence type="ECO:0000256" key="2">
    <source>
        <dbReference type="ARBA" id="ARBA00022692"/>
    </source>
</evidence>
<dbReference type="PANTHER" id="PTHR48071:SF18">
    <property type="entry name" value="DELETED IN MALIGNANT BRAIN TUMORS 1 PROTEIN-RELATED"/>
    <property type="match status" value="1"/>
</dbReference>
<dbReference type="PANTHER" id="PTHR48071">
    <property type="entry name" value="SRCR DOMAIN-CONTAINING PROTEIN"/>
    <property type="match status" value="1"/>
</dbReference>
<keyword evidence="2" id="KW-0812">Transmembrane</keyword>
<dbReference type="FunFam" id="3.10.250.10:FF:000016">
    <property type="entry name" value="Scavenger receptor cysteine-rich protein type 12"/>
    <property type="match status" value="2"/>
</dbReference>
<evidence type="ECO:0000256" key="1">
    <source>
        <dbReference type="ARBA" id="ARBA00004167"/>
    </source>
</evidence>
<keyword evidence="8" id="KW-0325">Glycoprotein</keyword>
<evidence type="ECO:0000256" key="9">
    <source>
        <dbReference type="PROSITE-ProRule" id="PRU00196"/>
    </source>
</evidence>
<comment type="caution">
    <text evidence="9">Lacks conserved residue(s) required for the propagation of feature annotation.</text>
</comment>
<reference evidence="10" key="1">
    <citation type="submission" date="2020-04" db="EMBL/GenBank/DDBJ databases">
        <authorList>
            <person name="Alioto T."/>
            <person name="Alioto T."/>
            <person name="Gomez Garrido J."/>
        </authorList>
    </citation>
    <scope>NUCLEOTIDE SEQUENCE</scope>
    <source>
        <strain evidence="10">A484AB</strain>
    </source>
</reference>
<keyword evidence="5" id="KW-1133">Transmembrane helix</keyword>
<dbReference type="InterPro" id="IPR001190">
    <property type="entry name" value="SRCR"/>
</dbReference>
<dbReference type="OrthoDB" id="536948at2759"/>
<dbReference type="PROSITE" id="PS50287">
    <property type="entry name" value="SRCR_2"/>
    <property type="match status" value="4"/>
</dbReference>
<organism evidence="10 11">
    <name type="scientific">Paramuricea clavata</name>
    <name type="common">Red gorgonian</name>
    <name type="synonym">Violescent sea-whip</name>
    <dbReference type="NCBI Taxonomy" id="317549"/>
    <lineage>
        <taxon>Eukaryota</taxon>
        <taxon>Metazoa</taxon>
        <taxon>Cnidaria</taxon>
        <taxon>Anthozoa</taxon>
        <taxon>Octocorallia</taxon>
        <taxon>Malacalcyonacea</taxon>
        <taxon>Plexauridae</taxon>
        <taxon>Paramuricea</taxon>
    </lineage>
</organism>
<evidence type="ECO:0000256" key="4">
    <source>
        <dbReference type="ARBA" id="ARBA00022737"/>
    </source>
</evidence>
<evidence type="ECO:0000313" key="11">
    <source>
        <dbReference type="Proteomes" id="UP001152795"/>
    </source>
</evidence>
<evidence type="ECO:0000256" key="7">
    <source>
        <dbReference type="ARBA" id="ARBA00023157"/>
    </source>
</evidence>
<evidence type="ECO:0000256" key="5">
    <source>
        <dbReference type="ARBA" id="ARBA00022989"/>
    </source>
</evidence>